<name>A0A176RUC2_9GAMM</name>
<gene>
    <name evidence="1" type="ORF">THIOM_005036</name>
</gene>
<dbReference type="EMBL" id="LUTY01002842">
    <property type="protein sequence ID" value="OAD19337.1"/>
    <property type="molecule type" value="Genomic_DNA"/>
</dbReference>
<keyword evidence="2" id="KW-1185">Reference proteome</keyword>
<comment type="caution">
    <text evidence="1">The sequence shown here is derived from an EMBL/GenBank/DDBJ whole genome shotgun (WGS) entry which is preliminary data.</text>
</comment>
<sequence>MRITVSKVSGLMSLKSSAFRLKSATCSKCPTVRFNCSACCNTTGEKSVPQYWSQ</sequence>
<accession>A0A176RUC2</accession>
<proteinExistence type="predicted"/>
<protein>
    <submittedName>
        <fullName evidence="1">Uncharacterized protein</fullName>
    </submittedName>
</protein>
<evidence type="ECO:0000313" key="1">
    <source>
        <dbReference type="EMBL" id="OAD19337.1"/>
    </source>
</evidence>
<reference evidence="1 2" key="1">
    <citation type="submission" date="2016-05" db="EMBL/GenBank/DDBJ databases">
        <title>Single-cell genome of chain-forming Candidatus Thiomargarita nelsonii and comparison to other large sulfur-oxidizing bacteria.</title>
        <authorList>
            <person name="Winkel M."/>
            <person name="Salman V."/>
            <person name="Woyke T."/>
            <person name="Schulz-Vogt H."/>
            <person name="Richter M."/>
            <person name="Flood B."/>
            <person name="Bailey J."/>
            <person name="Amann R."/>
            <person name="Mussmann M."/>
        </authorList>
    </citation>
    <scope>NUCLEOTIDE SEQUENCE [LARGE SCALE GENOMIC DNA]</scope>
    <source>
        <strain evidence="1 2">THI036</strain>
    </source>
</reference>
<organism evidence="1 2">
    <name type="scientific">Candidatus Thiomargarita nelsonii</name>
    <dbReference type="NCBI Taxonomy" id="1003181"/>
    <lineage>
        <taxon>Bacteria</taxon>
        <taxon>Pseudomonadati</taxon>
        <taxon>Pseudomonadota</taxon>
        <taxon>Gammaproteobacteria</taxon>
        <taxon>Thiotrichales</taxon>
        <taxon>Thiotrichaceae</taxon>
        <taxon>Thiomargarita</taxon>
    </lineage>
</organism>
<evidence type="ECO:0000313" key="2">
    <source>
        <dbReference type="Proteomes" id="UP000076962"/>
    </source>
</evidence>
<dbReference type="AlphaFoldDB" id="A0A176RUC2"/>
<dbReference type="Proteomes" id="UP000076962">
    <property type="component" value="Unassembled WGS sequence"/>
</dbReference>